<evidence type="ECO:0000313" key="1">
    <source>
        <dbReference type="EMBL" id="CEK63727.1"/>
    </source>
</evidence>
<accession>A0A0B6Z5A8</accession>
<gene>
    <name evidence="2" type="primary">ORF49253</name>
    <name evidence="1" type="synonym">ORF49252</name>
</gene>
<proteinExistence type="predicted"/>
<organism evidence="2">
    <name type="scientific">Arion vulgaris</name>
    <dbReference type="NCBI Taxonomy" id="1028688"/>
    <lineage>
        <taxon>Eukaryota</taxon>
        <taxon>Metazoa</taxon>
        <taxon>Spiralia</taxon>
        <taxon>Lophotrochozoa</taxon>
        <taxon>Mollusca</taxon>
        <taxon>Gastropoda</taxon>
        <taxon>Heterobranchia</taxon>
        <taxon>Euthyneura</taxon>
        <taxon>Panpulmonata</taxon>
        <taxon>Eupulmonata</taxon>
        <taxon>Stylommatophora</taxon>
        <taxon>Helicina</taxon>
        <taxon>Arionoidea</taxon>
        <taxon>Arionidae</taxon>
        <taxon>Arion</taxon>
    </lineage>
</organism>
<protein>
    <submittedName>
        <fullName evidence="2">Uncharacterized protein</fullName>
    </submittedName>
</protein>
<dbReference type="EMBL" id="HACG01016863">
    <property type="protein sequence ID" value="CEK63728.1"/>
    <property type="molecule type" value="Transcribed_RNA"/>
</dbReference>
<reference evidence="2" key="1">
    <citation type="submission" date="2014-12" db="EMBL/GenBank/DDBJ databases">
        <title>Insight into the proteome of Arion vulgaris.</title>
        <authorList>
            <person name="Aradska J."/>
            <person name="Bulat T."/>
            <person name="Smidak R."/>
            <person name="Sarate P."/>
            <person name="Gangsoo J."/>
            <person name="Sialana F."/>
            <person name="Bilban M."/>
            <person name="Lubec G."/>
        </authorList>
    </citation>
    <scope>NUCLEOTIDE SEQUENCE</scope>
    <source>
        <tissue evidence="2">Skin</tissue>
    </source>
</reference>
<name>A0A0B6Z5A8_9EUPU</name>
<dbReference type="AlphaFoldDB" id="A0A0B6Z5A8"/>
<evidence type="ECO:0000313" key="2">
    <source>
        <dbReference type="EMBL" id="CEK63728.1"/>
    </source>
</evidence>
<sequence>MQMSMHSDKMARYCIKFQVLGKRWYGSQLVNPKQINNCKSLLTKKQFPINRSSLLCYVTDSTYSLVRKQFSSINIRDNSKSNNKLKRLAQVLGVASVAAGVYYYSCDSQTLRQHRIFLGGVNRFVRSLFIGTS</sequence>
<feature type="non-terminal residue" evidence="2">
    <location>
        <position position="133"/>
    </location>
</feature>
<dbReference type="EMBL" id="HACG01016862">
    <property type="protein sequence ID" value="CEK63727.1"/>
    <property type="molecule type" value="Transcribed_RNA"/>
</dbReference>